<reference evidence="2" key="1">
    <citation type="journal article" date="2012" name="MBio">
        <title>Comparative genome analysis of Trichophyton rubrum and related dermatophytes reveals candidate genes involved in infection.</title>
        <authorList>
            <person name="Martinez D.A."/>
            <person name="Oliver B.G."/>
            <person name="Graeser Y."/>
            <person name="Goldberg J.M."/>
            <person name="Li W."/>
            <person name="Martinez-Rossi N.M."/>
            <person name="Monod M."/>
            <person name="Shelest E."/>
            <person name="Barton R.C."/>
            <person name="Birch E."/>
            <person name="Brakhage A.A."/>
            <person name="Chen Z."/>
            <person name="Gurr S.J."/>
            <person name="Heiman D."/>
            <person name="Heitman J."/>
            <person name="Kosti I."/>
            <person name="Rossi A."/>
            <person name="Saif S."/>
            <person name="Samalova M."/>
            <person name="Saunders C.W."/>
            <person name="Shea T."/>
            <person name="Summerbell R.C."/>
            <person name="Xu J."/>
            <person name="Young S."/>
            <person name="Zeng Q."/>
            <person name="Birren B.W."/>
            <person name="Cuomo C.A."/>
            <person name="White T.C."/>
        </authorList>
    </citation>
    <scope>NUCLEOTIDE SEQUENCE [LARGE SCALE GENOMIC DNA]</scope>
    <source>
        <strain evidence="2">ATCC MYA-4605 / CBS 113480</strain>
    </source>
</reference>
<protein>
    <recommendedName>
        <fullName evidence="3">Dienelactone hydrolase family protein</fullName>
    </recommendedName>
</protein>
<keyword evidence="2" id="KW-1185">Reference proteome</keyword>
<sequence>MLVKESTYDVKTTIGGEGQMRIYVFHPTIPGYPDAKFPGVVVFSEIYQGIVPLDAMRG</sequence>
<evidence type="ECO:0000313" key="2">
    <source>
        <dbReference type="Proteomes" id="UP000002035"/>
    </source>
</evidence>
<accession>C5FRM4</accession>
<proteinExistence type="predicted"/>
<dbReference type="VEuPathDB" id="FungiDB:MCYG_05346"/>
<organism evidence="1 2">
    <name type="scientific">Arthroderma otae (strain ATCC MYA-4605 / CBS 113480)</name>
    <name type="common">Microsporum canis</name>
    <dbReference type="NCBI Taxonomy" id="554155"/>
    <lineage>
        <taxon>Eukaryota</taxon>
        <taxon>Fungi</taxon>
        <taxon>Dikarya</taxon>
        <taxon>Ascomycota</taxon>
        <taxon>Pezizomycotina</taxon>
        <taxon>Eurotiomycetes</taxon>
        <taxon>Eurotiomycetidae</taxon>
        <taxon>Onygenales</taxon>
        <taxon>Arthrodermataceae</taxon>
        <taxon>Microsporum</taxon>
    </lineage>
</organism>
<dbReference type="HOGENOM" id="CLU_2978708_0_0_1"/>
<dbReference type="OMA" id="YPLAKFP"/>
<evidence type="ECO:0008006" key="3">
    <source>
        <dbReference type="Google" id="ProtNLM"/>
    </source>
</evidence>
<dbReference type="PANTHER" id="PTHR47562:SF2">
    <property type="entry name" value="CARBOXYMETHYLENEBUTENOLIDASE-RELATED"/>
    <property type="match status" value="1"/>
</dbReference>
<dbReference type="RefSeq" id="XP_002845477.1">
    <property type="nucleotide sequence ID" value="XM_002845431.1"/>
</dbReference>
<dbReference type="OrthoDB" id="58297at2759"/>
<dbReference type="EMBL" id="DS995705">
    <property type="protein sequence ID" value="EEQ32527.1"/>
    <property type="molecule type" value="Genomic_DNA"/>
</dbReference>
<dbReference type="GeneID" id="9228684"/>
<gene>
    <name evidence="1" type="ORF">MCYG_05346</name>
</gene>
<name>C5FRM4_ARTOC</name>
<dbReference type="PANTHER" id="PTHR47562">
    <property type="match status" value="1"/>
</dbReference>
<dbReference type="Proteomes" id="UP000002035">
    <property type="component" value="Unassembled WGS sequence"/>
</dbReference>
<evidence type="ECO:0000313" key="1">
    <source>
        <dbReference type="EMBL" id="EEQ32527.1"/>
    </source>
</evidence>
<dbReference type="AlphaFoldDB" id="C5FRM4"/>